<feature type="compositionally biased region" description="Basic residues" evidence="1">
    <location>
        <begin position="233"/>
        <end position="242"/>
    </location>
</feature>
<feature type="compositionally biased region" description="Basic and acidic residues" evidence="1">
    <location>
        <begin position="311"/>
        <end position="339"/>
    </location>
</feature>
<feature type="region of interest" description="Disordered" evidence="1">
    <location>
        <begin position="116"/>
        <end position="350"/>
    </location>
</feature>
<feature type="compositionally biased region" description="Basic and acidic residues" evidence="1">
    <location>
        <begin position="142"/>
        <end position="176"/>
    </location>
</feature>
<organism evidence="2 3">
    <name type="scientific">Acacia crassicarpa</name>
    <name type="common">northern wattle</name>
    <dbReference type="NCBI Taxonomy" id="499986"/>
    <lineage>
        <taxon>Eukaryota</taxon>
        <taxon>Viridiplantae</taxon>
        <taxon>Streptophyta</taxon>
        <taxon>Embryophyta</taxon>
        <taxon>Tracheophyta</taxon>
        <taxon>Spermatophyta</taxon>
        <taxon>Magnoliopsida</taxon>
        <taxon>eudicotyledons</taxon>
        <taxon>Gunneridae</taxon>
        <taxon>Pentapetalae</taxon>
        <taxon>rosids</taxon>
        <taxon>fabids</taxon>
        <taxon>Fabales</taxon>
        <taxon>Fabaceae</taxon>
        <taxon>Caesalpinioideae</taxon>
        <taxon>mimosoid clade</taxon>
        <taxon>Acacieae</taxon>
        <taxon>Acacia</taxon>
    </lineage>
</organism>
<dbReference type="Proteomes" id="UP001293593">
    <property type="component" value="Unassembled WGS sequence"/>
</dbReference>
<dbReference type="AlphaFoldDB" id="A0AAE1ITA9"/>
<evidence type="ECO:0000313" key="3">
    <source>
        <dbReference type="Proteomes" id="UP001293593"/>
    </source>
</evidence>
<comment type="caution">
    <text evidence="2">The sequence shown here is derived from an EMBL/GenBank/DDBJ whole genome shotgun (WGS) entry which is preliminary data.</text>
</comment>
<sequence>MKTISGKPISEKPISLSKAAKILSKFISVENGASHVVNAYLHRASSSFSELNQLHKELKLPCSDRKHKRSRSKTCNDTEKIEDNSIDFSVHQFGSKNPGEDAETLSQTIVKFNQEPDEATEYDAGTAGGSEKLKKKKKHNIKLQEKGDHGVRIEEVEADHKLPLTEVVNEHEEKPTHGGLDFSQEPVEREKRKKKKKHEDDYSKHVIAEVKVEEGSDKGNAVDDKEGLEEGKKHKKEKKKKKDKDIMNNFSDKEGVGIKPEDEIASRKEEWKEIIGNGVEDRNGGSVDLKELPNKKKKRHMAGSEDTINTDEVKKVLKKRKNEDVEGRDDDDKSGEPTKKKIKKKHGGDD</sequence>
<dbReference type="PANTHER" id="PTHR48227:SF1">
    <property type="entry name" value="DNA LIGASE 1-LIKE"/>
    <property type="match status" value="1"/>
</dbReference>
<feature type="compositionally biased region" description="Basic and acidic residues" evidence="1">
    <location>
        <begin position="198"/>
        <end position="232"/>
    </location>
</feature>
<accession>A0AAE1ITA9</accession>
<feature type="compositionally biased region" description="Basic and acidic residues" evidence="1">
    <location>
        <begin position="243"/>
        <end position="294"/>
    </location>
</feature>
<feature type="compositionally biased region" description="Basic residues" evidence="1">
    <location>
        <begin position="340"/>
        <end position="350"/>
    </location>
</feature>
<evidence type="ECO:0000256" key="1">
    <source>
        <dbReference type="SAM" id="MobiDB-lite"/>
    </source>
</evidence>
<gene>
    <name evidence="2" type="ORF">QN277_009189</name>
</gene>
<dbReference type="PANTHER" id="PTHR48227">
    <property type="entry name" value="DNA TOPOISOMERASE 1-LIKE"/>
    <property type="match status" value="1"/>
</dbReference>
<protein>
    <submittedName>
        <fullName evidence="2">Uncharacterized protein</fullName>
    </submittedName>
</protein>
<reference evidence="2" key="1">
    <citation type="submission" date="2023-10" db="EMBL/GenBank/DDBJ databases">
        <title>Chromosome-level genome of the transformable northern wattle, Acacia crassicarpa.</title>
        <authorList>
            <person name="Massaro I."/>
            <person name="Sinha N.R."/>
            <person name="Poethig S."/>
            <person name="Leichty A.R."/>
        </authorList>
    </citation>
    <scope>NUCLEOTIDE SEQUENCE</scope>
    <source>
        <strain evidence="2">Acra3RX</strain>
        <tissue evidence="2">Leaf</tissue>
    </source>
</reference>
<proteinExistence type="predicted"/>
<dbReference type="EMBL" id="JAWXYG010000013">
    <property type="protein sequence ID" value="KAK4256306.1"/>
    <property type="molecule type" value="Genomic_DNA"/>
</dbReference>
<evidence type="ECO:0000313" key="2">
    <source>
        <dbReference type="EMBL" id="KAK4256306.1"/>
    </source>
</evidence>
<name>A0AAE1ITA9_9FABA</name>
<keyword evidence="3" id="KW-1185">Reference proteome</keyword>